<feature type="transmembrane region" description="Helical" evidence="1">
    <location>
        <begin position="45"/>
        <end position="65"/>
    </location>
</feature>
<feature type="transmembrane region" description="Helical" evidence="1">
    <location>
        <begin position="359"/>
        <end position="375"/>
    </location>
</feature>
<keyword evidence="4" id="KW-1185">Reference proteome</keyword>
<accession>A0A650CHN1</accession>
<keyword evidence="1" id="KW-0812">Transmembrane</keyword>
<reference evidence="2 5" key="2">
    <citation type="submission" date="2020-08" db="EMBL/GenBank/DDBJ databases">
        <title>Genomic Encyclopedia of Type Strains, Phase IV (KMG-IV): sequencing the most valuable type-strain genomes for metagenomic binning, comparative biology and taxonomic classification.</title>
        <authorList>
            <person name="Goeker M."/>
        </authorList>
    </citation>
    <scope>NUCLEOTIDE SEQUENCE [LARGE SCALE GENOMIC DNA]</scope>
    <source>
        <strain evidence="2 5">DSM 12421</strain>
    </source>
</reference>
<dbReference type="RefSeq" id="WP_156014801.1">
    <property type="nucleotide sequence ID" value="NZ_CP045484.1"/>
</dbReference>
<feature type="transmembrane region" description="Helical" evidence="1">
    <location>
        <begin position="77"/>
        <end position="95"/>
    </location>
</feature>
<dbReference type="KEGG" id="soh:D1869_08990"/>
<feature type="transmembrane region" description="Helical" evidence="1">
    <location>
        <begin position="249"/>
        <end position="267"/>
    </location>
</feature>
<dbReference type="GeneID" id="42801377"/>
<proteinExistence type="predicted"/>
<dbReference type="AlphaFoldDB" id="A0A650CHN1"/>
<feature type="transmembrane region" description="Helical" evidence="1">
    <location>
        <begin position="208"/>
        <end position="228"/>
    </location>
</feature>
<dbReference type="OrthoDB" id="37189at2157"/>
<evidence type="ECO:0000313" key="2">
    <source>
        <dbReference type="EMBL" id="MBB5255204.1"/>
    </source>
</evidence>
<feature type="transmembrane region" description="Helical" evidence="1">
    <location>
        <begin position="325"/>
        <end position="347"/>
    </location>
</feature>
<feature type="transmembrane region" description="Helical" evidence="1">
    <location>
        <begin position="12"/>
        <end position="33"/>
    </location>
</feature>
<evidence type="ECO:0000313" key="4">
    <source>
        <dbReference type="Proteomes" id="UP000427373"/>
    </source>
</evidence>
<evidence type="ECO:0000313" key="5">
    <source>
        <dbReference type="Proteomes" id="UP000582213"/>
    </source>
</evidence>
<feature type="transmembrane region" description="Helical" evidence="1">
    <location>
        <begin position="101"/>
        <end position="120"/>
    </location>
</feature>
<dbReference type="EMBL" id="CP045484">
    <property type="protein sequence ID" value="QGR17312.1"/>
    <property type="molecule type" value="Genomic_DNA"/>
</dbReference>
<gene>
    <name evidence="3" type="ORF">D1869_08990</name>
    <name evidence="2" type="ORF">HNQ62_002979</name>
</gene>
<sequence>MVIKFYSYEFKLFIAGILSFLIIHFSNIFYVVLPEIPNLSVIFNQLLDIMVNLIVYSIIVSFITYKLFEGNETGKYYIIWFWSLFINYYFFHITLNFPFNLGIFTGSVLALFFAIPPSLVMSVIRYKKGEVKDSLPTHQLWMGTVMFVALILLSIYTGIKITFFLYGAFVGFLLSFLAIGTSRTLINLSLVPMFIIAIEYTGNTIYHVTLLTILLIFGISFLVFWTSMKPAVIINQITGEITPIGVVSSRYFALALPVIVTVIWYFVHLIFVHVTYSEYISPLTLNTFPLIFMPTVIFSTLADYLRGRELNKIVRHYTGQETSGIIGGVGLADGLWLDLVGVMIYYLTIIRFGFLDGSLFYLIFISPIIVILTRFT</sequence>
<dbReference type="Proteomes" id="UP000582213">
    <property type="component" value="Unassembled WGS sequence"/>
</dbReference>
<protein>
    <submittedName>
        <fullName evidence="3">Uncharacterized protein</fullName>
    </submittedName>
</protein>
<dbReference type="EMBL" id="JACHFY010000051">
    <property type="protein sequence ID" value="MBB5255204.1"/>
    <property type="molecule type" value="Genomic_DNA"/>
</dbReference>
<evidence type="ECO:0000256" key="1">
    <source>
        <dbReference type="SAM" id="Phobius"/>
    </source>
</evidence>
<reference evidence="3 4" key="1">
    <citation type="submission" date="2019-10" db="EMBL/GenBank/DDBJ databases">
        <title>Genome Sequences from Six Type Strain Members of the Archaeal Family Sulfolobaceae: Acidianus ambivalens, Acidianus infernus, Metallosphaera prunae, Stygiolobus azoricus, Sulfolobus metallicus, and Sulfurisphaera ohwakuensis.</title>
        <authorList>
            <person name="Counts J.A."/>
            <person name="Kelly R.M."/>
        </authorList>
    </citation>
    <scope>NUCLEOTIDE SEQUENCE [LARGE SCALE GENOMIC DNA]</scope>
    <source>
        <strain evidence="3 4">TA-1</strain>
    </source>
</reference>
<feature type="transmembrane region" description="Helical" evidence="1">
    <location>
        <begin position="140"/>
        <end position="157"/>
    </location>
</feature>
<feature type="transmembrane region" description="Helical" evidence="1">
    <location>
        <begin position="287"/>
        <end position="305"/>
    </location>
</feature>
<organism evidence="3 4">
    <name type="scientific">Sulfurisphaera ohwakuensis</name>
    <dbReference type="NCBI Taxonomy" id="69656"/>
    <lineage>
        <taxon>Archaea</taxon>
        <taxon>Thermoproteota</taxon>
        <taxon>Thermoprotei</taxon>
        <taxon>Sulfolobales</taxon>
        <taxon>Sulfolobaceae</taxon>
        <taxon>Sulfurisphaera</taxon>
    </lineage>
</organism>
<name>A0A650CHN1_SULOH</name>
<feature type="transmembrane region" description="Helical" evidence="1">
    <location>
        <begin position="163"/>
        <end position="180"/>
    </location>
</feature>
<dbReference type="Proteomes" id="UP000427373">
    <property type="component" value="Chromosome"/>
</dbReference>
<keyword evidence="1" id="KW-1133">Transmembrane helix</keyword>
<evidence type="ECO:0000313" key="3">
    <source>
        <dbReference type="EMBL" id="QGR17312.1"/>
    </source>
</evidence>
<keyword evidence="1" id="KW-0472">Membrane</keyword>